<dbReference type="EC" id="2.4.1.-" evidence="10"/>
<dbReference type="Pfam" id="PF13641">
    <property type="entry name" value="Glyco_tranf_2_3"/>
    <property type="match status" value="1"/>
</dbReference>
<dbReference type="PANTHER" id="PTHR43630:SF1">
    <property type="entry name" value="POLY-BETA-1,6-N-ACETYL-D-GLUCOSAMINE SYNTHASE"/>
    <property type="match status" value="1"/>
</dbReference>
<feature type="transmembrane region" description="Helical" evidence="10">
    <location>
        <begin position="354"/>
        <end position="375"/>
    </location>
</feature>
<keyword evidence="4 10" id="KW-0328">Glycosyltransferase</keyword>
<evidence type="ECO:0000256" key="6">
    <source>
        <dbReference type="ARBA" id="ARBA00022692"/>
    </source>
</evidence>
<keyword evidence="5 10" id="KW-0808">Transferase</keyword>
<evidence type="ECO:0000256" key="8">
    <source>
        <dbReference type="ARBA" id="ARBA00023136"/>
    </source>
</evidence>
<dbReference type="Proteomes" id="UP000481327">
    <property type="component" value="Unassembled WGS sequence"/>
</dbReference>
<comment type="caution">
    <text evidence="11">The sequence shown here is derived from an EMBL/GenBank/DDBJ whole genome shotgun (WGS) entry which is preliminary data.</text>
</comment>
<evidence type="ECO:0000313" key="12">
    <source>
        <dbReference type="Proteomes" id="UP000481327"/>
    </source>
</evidence>
<dbReference type="Gene3D" id="3.90.550.10">
    <property type="entry name" value="Spore Coat Polysaccharide Biosynthesis Protein SpsA, Chain A"/>
    <property type="match status" value="1"/>
</dbReference>
<keyword evidence="6 10" id="KW-0812">Transmembrane</keyword>
<feature type="transmembrane region" description="Helical" evidence="10">
    <location>
        <begin position="311"/>
        <end position="339"/>
    </location>
</feature>
<dbReference type="InterPro" id="IPR029044">
    <property type="entry name" value="Nucleotide-diphossugar_trans"/>
</dbReference>
<keyword evidence="12" id="KW-1185">Reference proteome</keyword>
<evidence type="ECO:0000313" key="11">
    <source>
        <dbReference type="EMBL" id="MQT18410.1"/>
    </source>
</evidence>
<proteinExistence type="inferred from homology"/>
<evidence type="ECO:0000256" key="3">
    <source>
        <dbReference type="ARBA" id="ARBA00022475"/>
    </source>
</evidence>
<dbReference type="AlphaFoldDB" id="A0A7C9GRE5"/>
<dbReference type="NCBIfam" id="TIGR03937">
    <property type="entry name" value="PgaC_IcaA"/>
    <property type="match status" value="1"/>
</dbReference>
<keyword evidence="3 10" id="KW-1003">Cell membrane</keyword>
<evidence type="ECO:0000256" key="7">
    <source>
        <dbReference type="ARBA" id="ARBA00022989"/>
    </source>
</evidence>
<gene>
    <name evidence="11" type="primary">pgaC</name>
    <name evidence="11" type="ORF">F3168_14235</name>
</gene>
<keyword evidence="7 10" id="KW-1133">Transmembrane helix</keyword>
<evidence type="ECO:0000256" key="9">
    <source>
        <dbReference type="NCBIfam" id="TIGR03937"/>
    </source>
</evidence>
<dbReference type="GO" id="GO:0005886">
    <property type="term" value="C:plasma membrane"/>
    <property type="evidence" value="ECO:0007669"/>
    <property type="project" value="UniProtKB-SubCell"/>
</dbReference>
<evidence type="ECO:0000256" key="5">
    <source>
        <dbReference type="ARBA" id="ARBA00022679"/>
    </source>
</evidence>
<feature type="transmembrane region" description="Helical" evidence="10">
    <location>
        <begin position="387"/>
        <end position="411"/>
    </location>
</feature>
<dbReference type="RefSeq" id="WP_152578877.1">
    <property type="nucleotide sequence ID" value="NZ_JAATJI010000001.1"/>
</dbReference>
<dbReference type="CDD" id="cd06423">
    <property type="entry name" value="CESA_like"/>
    <property type="match status" value="1"/>
</dbReference>
<accession>A0A7C9GRE5</accession>
<dbReference type="OrthoDB" id="276604at2"/>
<feature type="transmembrane region" description="Helical" evidence="10">
    <location>
        <begin position="26"/>
        <end position="46"/>
    </location>
</feature>
<dbReference type="GO" id="GO:0008375">
    <property type="term" value="F:acetylglucosaminyltransferase activity"/>
    <property type="evidence" value="ECO:0007669"/>
    <property type="project" value="UniProtKB-UniRule"/>
</dbReference>
<dbReference type="SUPFAM" id="SSF53448">
    <property type="entry name" value="Nucleotide-diphospho-sugar transferases"/>
    <property type="match status" value="1"/>
</dbReference>
<dbReference type="PANTHER" id="PTHR43630">
    <property type="entry name" value="POLY-BETA-1,6-N-ACETYL-D-GLUCOSAMINE SYNTHASE"/>
    <property type="match status" value="1"/>
</dbReference>
<evidence type="ECO:0000256" key="10">
    <source>
        <dbReference type="RuleBase" id="RU364028"/>
    </source>
</evidence>
<dbReference type="InterPro" id="IPR023853">
    <property type="entry name" value="PGA_PgaC/IcaA"/>
</dbReference>
<evidence type="ECO:0000256" key="2">
    <source>
        <dbReference type="ARBA" id="ARBA00006739"/>
    </source>
</evidence>
<evidence type="ECO:0000256" key="1">
    <source>
        <dbReference type="ARBA" id="ARBA00004651"/>
    </source>
</evidence>
<dbReference type="GO" id="GO:0043708">
    <property type="term" value="P:cell adhesion involved in biofilm formation"/>
    <property type="evidence" value="ECO:0007669"/>
    <property type="project" value="InterPro"/>
</dbReference>
<comment type="similarity">
    <text evidence="2 10">Belongs to the glycosyltransferase 2 family.</text>
</comment>
<comment type="subcellular location">
    <subcellularLocation>
        <location evidence="1 10">Cell membrane</location>
        <topology evidence="1 10">Multi-pass membrane protein</topology>
    </subcellularLocation>
</comment>
<name>A0A7C9GRE5_9SPHN</name>
<organism evidence="11 12">
    <name type="scientific">Sandarakinorhabdus fusca</name>
    <dbReference type="NCBI Taxonomy" id="1439888"/>
    <lineage>
        <taxon>Bacteria</taxon>
        <taxon>Pseudomonadati</taxon>
        <taxon>Pseudomonadota</taxon>
        <taxon>Alphaproteobacteria</taxon>
        <taxon>Sphingomonadales</taxon>
        <taxon>Sphingosinicellaceae</taxon>
        <taxon>Sandarakinorhabdus</taxon>
    </lineage>
</organism>
<reference evidence="11 12" key="1">
    <citation type="submission" date="2019-09" db="EMBL/GenBank/DDBJ databases">
        <title>Polymorphobacter sp. isolated from a lake in China.</title>
        <authorList>
            <person name="Liu Z."/>
        </authorList>
    </citation>
    <scope>NUCLEOTIDE SEQUENCE [LARGE SCALE GENOMIC DNA]</scope>
    <source>
        <strain evidence="11 12">D40P</strain>
    </source>
</reference>
<dbReference type="EMBL" id="WIOL01000006">
    <property type="protein sequence ID" value="MQT18410.1"/>
    <property type="molecule type" value="Genomic_DNA"/>
</dbReference>
<sequence length="433" mass="48930">MLALLGDGVDLARGVAHDLLTDMRLIFYYPLVMAYVWMIGAIIFYIRRERGKPDVFGPLPQLARYPSVAIVIPCHNEGDNVRDTIAFAARQAYPDFEIIAINDASRDDTLAVLTELAMRTPRMRVINLATNQGKAMGLRTAAMLSDSEIIIGIDGDSLLAPEATAWMVGHFVADESVGAVTGNPRVRNRTTLLGRIQVGEFSAIVGMIKRAQQAYGRIFTVSGVIAGFRRTALAQVDYWSTDMVTEDIDISWKLQLAGWRIRFEPNALCWVLMPESVRGLWRQRARWAQGGAEVMLRYTPKILRWQSRRLWLLWAEYWVSVVWSYLLALALVAAVVHIIEPDPFGWAVDFMPRWFGVLLSMTCLFQFGVSLFIDSRYEARNGGLGRYYFWIIWYPVVYWAIGVSTNLVGVYRAIVRKRGVPAIWGASDRGLHA</sequence>
<evidence type="ECO:0000256" key="4">
    <source>
        <dbReference type="ARBA" id="ARBA00022676"/>
    </source>
</evidence>
<protein>
    <recommendedName>
        <fullName evidence="9 10">Poly-beta-1,6-N-acetyl-D-glucosamine synthase</fullName>
        <shortName evidence="10">Poly-beta-1,6-GlcNAc synthase</shortName>
        <ecNumber evidence="10">2.4.1.-</ecNumber>
    </recommendedName>
</protein>
<keyword evidence="8 10" id="KW-0472">Membrane</keyword>